<gene>
    <name evidence="9" type="ORF">CSSPTR1EN2_LOCUS9590</name>
</gene>
<dbReference type="SUPFAM" id="SSF46785">
    <property type="entry name" value="Winged helix' DNA-binding domain"/>
    <property type="match status" value="1"/>
</dbReference>
<dbReference type="InterPro" id="IPR006630">
    <property type="entry name" value="La_HTH"/>
</dbReference>
<feature type="region of interest" description="Disordered" evidence="5">
    <location>
        <begin position="250"/>
        <end position="271"/>
    </location>
</feature>
<protein>
    <recommendedName>
        <fullName evidence="11">La protein</fullName>
    </recommendedName>
</protein>
<dbReference type="SMART" id="SM00360">
    <property type="entry name" value="RRM"/>
    <property type="match status" value="2"/>
</dbReference>
<dbReference type="CDD" id="cd08030">
    <property type="entry name" value="LA_like_plant"/>
    <property type="match status" value="1"/>
</dbReference>
<dbReference type="PANTHER" id="PTHR22792:SF140">
    <property type="entry name" value="ACHILLES, ISOFORM A"/>
    <property type="match status" value="1"/>
</dbReference>
<dbReference type="PROSITE" id="PS51939">
    <property type="entry name" value="XRRM"/>
    <property type="match status" value="1"/>
</dbReference>
<dbReference type="PANTHER" id="PTHR22792">
    <property type="entry name" value="LUPUS LA PROTEIN-RELATED"/>
    <property type="match status" value="1"/>
</dbReference>
<organism evidence="9 10">
    <name type="scientific">Sphagnum troendelagicum</name>
    <dbReference type="NCBI Taxonomy" id="128251"/>
    <lineage>
        <taxon>Eukaryota</taxon>
        <taxon>Viridiplantae</taxon>
        <taxon>Streptophyta</taxon>
        <taxon>Embryophyta</taxon>
        <taxon>Bryophyta</taxon>
        <taxon>Sphagnophytina</taxon>
        <taxon>Sphagnopsida</taxon>
        <taxon>Sphagnales</taxon>
        <taxon>Sphagnaceae</taxon>
        <taxon>Sphagnum</taxon>
    </lineage>
</organism>
<evidence type="ECO:0000313" key="9">
    <source>
        <dbReference type="EMBL" id="CAK9209251.1"/>
    </source>
</evidence>
<evidence type="ECO:0000256" key="3">
    <source>
        <dbReference type="ARBA" id="ARBA00023242"/>
    </source>
</evidence>
<evidence type="ECO:0000256" key="5">
    <source>
        <dbReference type="SAM" id="MobiDB-lite"/>
    </source>
</evidence>
<dbReference type="Gene3D" id="3.30.70.330">
    <property type="match status" value="2"/>
</dbReference>
<evidence type="ECO:0000313" key="10">
    <source>
        <dbReference type="Proteomes" id="UP001497512"/>
    </source>
</evidence>
<feature type="domain" description="HTH La-type RNA-binding" evidence="7">
    <location>
        <begin position="12"/>
        <end position="117"/>
    </location>
</feature>
<dbReference type="Pfam" id="PF05383">
    <property type="entry name" value="La"/>
    <property type="match status" value="1"/>
</dbReference>
<dbReference type="InterPro" id="IPR045180">
    <property type="entry name" value="La_dom_prot"/>
</dbReference>
<evidence type="ECO:0008006" key="11">
    <source>
        <dbReference type="Google" id="ProtNLM"/>
    </source>
</evidence>
<dbReference type="Proteomes" id="UP001497512">
    <property type="component" value="Chromosome 17"/>
</dbReference>
<proteinExistence type="predicted"/>
<evidence type="ECO:0000256" key="1">
    <source>
        <dbReference type="ARBA" id="ARBA00004123"/>
    </source>
</evidence>
<dbReference type="EMBL" id="OZ019909">
    <property type="protein sequence ID" value="CAK9209251.1"/>
    <property type="molecule type" value="Genomic_DNA"/>
</dbReference>
<comment type="subcellular location">
    <subcellularLocation>
        <location evidence="1">Nucleus</location>
    </subcellularLocation>
</comment>
<evidence type="ECO:0000259" key="6">
    <source>
        <dbReference type="PROSITE" id="PS50102"/>
    </source>
</evidence>
<dbReference type="Pfam" id="PF00076">
    <property type="entry name" value="RRM_1"/>
    <property type="match status" value="1"/>
</dbReference>
<feature type="compositionally biased region" description="Basic residues" evidence="5">
    <location>
        <begin position="381"/>
        <end position="396"/>
    </location>
</feature>
<sequence>MAAAAAAAAASAPLDDETAAKVLRQVEFYFSDSNLPNDQFLLKSIDEAEDGLVNLSLLCSFTRMRGHLGVKEVDPEKFPATTIAAVAEVLRKSTFLRLSEDGLKVGRVTKLVKPETVRAAVDARSIAANPFPWKITREEVEAFFSQHGEVKSVRLPRHPVNKGAASGFAVVEFSSEEEAQKVLGMELICQGAALELEPKKTFDERQEAISAQPAHNGSTKSKTHDNQADAAESTDDDGFTKGLIVSFVAKTAGPSGTENTEEAVPTEGAQAAEEELSREAIKGALAKFGVIRYVDYAKGDTSGFVRFDQPEEAQKLRAAAVMAPEGGLTIGNQLVTFEALEGEAEKDYWKKLRQGQGLKREYGGGRGYQNNRGSYNDNRGRGRGGGRRGGRGGRWKGRSDRDDNAGGKNSEVSPSAQGKHKRFNEDGQDGSDSKVQKTE</sequence>
<dbReference type="PROSITE" id="PS50102">
    <property type="entry name" value="RRM"/>
    <property type="match status" value="1"/>
</dbReference>
<accession>A0ABP0TZI0</accession>
<feature type="region of interest" description="Disordered" evidence="5">
    <location>
        <begin position="359"/>
        <end position="439"/>
    </location>
</feature>
<reference evidence="9" key="1">
    <citation type="submission" date="2024-02" db="EMBL/GenBank/DDBJ databases">
        <authorList>
            <consortium name="ELIXIR-Norway"/>
            <consortium name="Elixir Norway"/>
        </authorList>
    </citation>
    <scope>NUCLEOTIDE SEQUENCE</scope>
</reference>
<evidence type="ECO:0000256" key="2">
    <source>
        <dbReference type="ARBA" id="ARBA00022884"/>
    </source>
</evidence>
<evidence type="ECO:0000256" key="4">
    <source>
        <dbReference type="PROSITE-ProRule" id="PRU00332"/>
    </source>
</evidence>
<dbReference type="InterPro" id="IPR012677">
    <property type="entry name" value="Nucleotide-bd_a/b_plait_sf"/>
</dbReference>
<keyword evidence="2 4" id="KW-0694">RNA-binding</keyword>
<dbReference type="InterPro" id="IPR035979">
    <property type="entry name" value="RBD_domain_sf"/>
</dbReference>
<dbReference type="PRINTS" id="PR00302">
    <property type="entry name" value="LUPUSLA"/>
</dbReference>
<dbReference type="CDD" id="cd00590">
    <property type="entry name" value="RRM_SF"/>
    <property type="match status" value="1"/>
</dbReference>
<keyword evidence="3" id="KW-0539">Nucleus</keyword>
<dbReference type="SUPFAM" id="SSF54928">
    <property type="entry name" value="RNA-binding domain, RBD"/>
    <property type="match status" value="1"/>
</dbReference>
<dbReference type="PROSITE" id="PS50961">
    <property type="entry name" value="HTH_LA"/>
    <property type="match status" value="1"/>
</dbReference>
<feature type="domain" description="RRM" evidence="6">
    <location>
        <begin position="124"/>
        <end position="201"/>
    </location>
</feature>
<dbReference type="Gene3D" id="1.10.10.10">
    <property type="entry name" value="Winged helix-like DNA-binding domain superfamily/Winged helix DNA-binding domain"/>
    <property type="match status" value="1"/>
</dbReference>
<dbReference type="InterPro" id="IPR002344">
    <property type="entry name" value="Lupus_La"/>
</dbReference>
<dbReference type="Pfam" id="PF08777">
    <property type="entry name" value="RRM_3"/>
    <property type="match status" value="1"/>
</dbReference>
<keyword evidence="10" id="KW-1185">Reference proteome</keyword>
<feature type="region of interest" description="Disordered" evidence="5">
    <location>
        <begin position="203"/>
        <end position="237"/>
    </location>
</feature>
<feature type="compositionally biased region" description="Low complexity" evidence="5">
    <location>
        <begin position="368"/>
        <end position="377"/>
    </location>
</feature>
<evidence type="ECO:0000259" key="8">
    <source>
        <dbReference type="PROSITE" id="PS51939"/>
    </source>
</evidence>
<evidence type="ECO:0000259" key="7">
    <source>
        <dbReference type="PROSITE" id="PS50961"/>
    </source>
</evidence>
<feature type="domain" description="XRRM" evidence="8">
    <location>
        <begin position="238"/>
        <end position="394"/>
    </location>
</feature>
<name>A0ABP0TZI0_9BRYO</name>
<dbReference type="InterPro" id="IPR036388">
    <property type="entry name" value="WH-like_DNA-bd_sf"/>
</dbReference>
<dbReference type="InterPro" id="IPR036390">
    <property type="entry name" value="WH_DNA-bd_sf"/>
</dbReference>
<dbReference type="InterPro" id="IPR000504">
    <property type="entry name" value="RRM_dom"/>
</dbReference>
<dbReference type="InterPro" id="IPR014886">
    <property type="entry name" value="La_xRRM"/>
</dbReference>
<dbReference type="SMART" id="SM00715">
    <property type="entry name" value="LA"/>
    <property type="match status" value="1"/>
</dbReference>